<keyword evidence="3" id="KW-1185">Reference proteome</keyword>
<dbReference type="SMART" id="SM00256">
    <property type="entry name" value="FBOX"/>
    <property type="match status" value="1"/>
</dbReference>
<dbReference type="EMBL" id="CACVBM020001129">
    <property type="protein sequence ID" value="CAA7032851.1"/>
    <property type="molecule type" value="Genomic_DNA"/>
</dbReference>
<dbReference type="PANTHER" id="PTHR47993:SF37">
    <property type="entry name" value="F-BOX ASSOCIATED UBIQUITINATION EFFECTOR FAMILY PROTEIN"/>
    <property type="match status" value="1"/>
</dbReference>
<dbReference type="Pfam" id="PF07734">
    <property type="entry name" value="FBA_1"/>
    <property type="match status" value="1"/>
</dbReference>
<dbReference type="PROSITE" id="PS50181">
    <property type="entry name" value="FBOX"/>
    <property type="match status" value="1"/>
</dbReference>
<evidence type="ECO:0000313" key="3">
    <source>
        <dbReference type="Proteomes" id="UP000467841"/>
    </source>
</evidence>
<dbReference type="SUPFAM" id="SSF81383">
    <property type="entry name" value="F-box domain"/>
    <property type="match status" value="1"/>
</dbReference>
<dbReference type="Pfam" id="PF00646">
    <property type="entry name" value="F-box"/>
    <property type="match status" value="1"/>
</dbReference>
<accession>A0A6D2J6D9</accession>
<comment type="caution">
    <text evidence="2">The sequence shown here is derived from an EMBL/GenBank/DDBJ whole genome shotgun (WGS) entry which is preliminary data.</text>
</comment>
<evidence type="ECO:0000313" key="2">
    <source>
        <dbReference type="EMBL" id="CAA7032851.1"/>
    </source>
</evidence>
<dbReference type="InterPro" id="IPR036047">
    <property type="entry name" value="F-box-like_dom_sf"/>
</dbReference>
<reference evidence="2" key="1">
    <citation type="submission" date="2020-01" db="EMBL/GenBank/DDBJ databases">
        <authorList>
            <person name="Mishra B."/>
        </authorList>
    </citation>
    <scope>NUCLEOTIDE SEQUENCE [LARGE SCALE GENOMIC DNA]</scope>
</reference>
<organism evidence="2 3">
    <name type="scientific">Microthlaspi erraticum</name>
    <dbReference type="NCBI Taxonomy" id="1685480"/>
    <lineage>
        <taxon>Eukaryota</taxon>
        <taxon>Viridiplantae</taxon>
        <taxon>Streptophyta</taxon>
        <taxon>Embryophyta</taxon>
        <taxon>Tracheophyta</taxon>
        <taxon>Spermatophyta</taxon>
        <taxon>Magnoliopsida</taxon>
        <taxon>eudicotyledons</taxon>
        <taxon>Gunneridae</taxon>
        <taxon>Pentapetalae</taxon>
        <taxon>rosids</taxon>
        <taxon>malvids</taxon>
        <taxon>Brassicales</taxon>
        <taxon>Brassicaceae</taxon>
        <taxon>Coluteocarpeae</taxon>
        <taxon>Microthlaspi</taxon>
    </lineage>
</organism>
<dbReference type="Proteomes" id="UP000467841">
    <property type="component" value="Unassembled WGS sequence"/>
</dbReference>
<dbReference type="NCBIfam" id="TIGR01640">
    <property type="entry name" value="F_box_assoc_1"/>
    <property type="match status" value="1"/>
</dbReference>
<gene>
    <name evidence="2" type="ORF">MERR_LOCUS20086</name>
</gene>
<dbReference type="InterPro" id="IPR050233">
    <property type="entry name" value="A_thaliana_F-box"/>
</dbReference>
<dbReference type="AlphaFoldDB" id="A0A6D2J6D9"/>
<dbReference type="PANTHER" id="PTHR47993">
    <property type="entry name" value="OS09G0372900 PROTEIN-RELATED"/>
    <property type="match status" value="1"/>
</dbReference>
<name>A0A6D2J6D9_9BRAS</name>
<proteinExistence type="predicted"/>
<dbReference type="InterPro" id="IPR001810">
    <property type="entry name" value="F-box_dom"/>
</dbReference>
<evidence type="ECO:0000259" key="1">
    <source>
        <dbReference type="PROSITE" id="PS50181"/>
    </source>
</evidence>
<dbReference type="OrthoDB" id="5314306at2759"/>
<protein>
    <recommendedName>
        <fullName evidence="1">F-box domain-containing protein</fullName>
    </recommendedName>
</protein>
<dbReference type="InterPro" id="IPR006527">
    <property type="entry name" value="F-box-assoc_dom_typ1"/>
</dbReference>
<sequence length="409" mass="47881">MTMMSDLPRELEEEILSRVPLKSMRSVRSTCKRWDTLSKNHTKEGESYVIVKVNYDVYLMSVVINDVFPTIEPKGKLTCLDEQVKVKIFQVLHCEGLLLCVLRSDSRLVVWNPYLGQTRFITPRYYSDLARGLQERYTYALGYVNKNNKSCRSHKLLRFIDLGSAANRFAWYEMYDFDSDLWMTLDVTPHWRISHLNSFGVSLKGTTYWRVREQNSYHLVCFDFTRERFGPLLHIPPFNASDVDTVNISCVREEKLGVLLEHEGSNEIEIWITTKIEAGKLSWRKFLTVDKRSVVDYTISFYKRSFLIDEEKKLAVVFDDNGFGRKRIIIFGEAGDVREVDLEVGTGCWSQICYYVPSLVQCIKKPPGGKRKRQSDLETRRYDEKMSKLVALEKANQEARRDEDNYYYV</sequence>
<feature type="domain" description="F-box" evidence="1">
    <location>
        <begin position="1"/>
        <end position="51"/>
    </location>
</feature>
<dbReference type="Gene3D" id="1.20.1280.50">
    <property type="match status" value="1"/>
</dbReference>
<dbReference type="InterPro" id="IPR017451">
    <property type="entry name" value="F-box-assoc_interact_dom"/>
</dbReference>